<dbReference type="Pfam" id="PF13529">
    <property type="entry name" value="Peptidase_C39_2"/>
    <property type="match status" value="1"/>
</dbReference>
<evidence type="ECO:0000313" key="3">
    <source>
        <dbReference type="EMBL" id="MDN4579685.1"/>
    </source>
</evidence>
<gene>
    <name evidence="2" type="ORF">DBA34_13045</name>
    <name evidence="3" type="ORF">DBB29_16350</name>
</gene>
<dbReference type="AlphaFoldDB" id="A0AAW7MN62"/>
<feature type="domain" description="Peptidase C39-like" evidence="1">
    <location>
        <begin position="41"/>
        <end position="209"/>
    </location>
</feature>
<accession>A0AAW7MN62</accession>
<proteinExistence type="predicted"/>
<evidence type="ECO:0000313" key="4">
    <source>
        <dbReference type="Proteomes" id="UP001172788"/>
    </source>
</evidence>
<comment type="caution">
    <text evidence="2">The sequence shown here is derived from an EMBL/GenBank/DDBJ whole genome shotgun (WGS) entry which is preliminary data.</text>
</comment>
<dbReference type="InterPro" id="IPR039564">
    <property type="entry name" value="Peptidase_C39-like"/>
</dbReference>
<evidence type="ECO:0000313" key="5">
    <source>
        <dbReference type="Proteomes" id="UP001172791"/>
    </source>
</evidence>
<evidence type="ECO:0000259" key="1">
    <source>
        <dbReference type="Pfam" id="PF13529"/>
    </source>
</evidence>
<dbReference type="Proteomes" id="UP001172791">
    <property type="component" value="Unassembled WGS sequence"/>
</dbReference>
<sequence>MWRASKRAKEADGGAEWQTIVAYVAWEEPEMPGMKRQFRHLNVPYRSQWGDPALNREIRSGCMDPCDDPAWRNTGFRDESAYRFWSRRVCGIACLESILDFLGIAHENRKRMLGEAIDHGVYEIDGEDSVKGLIYRPFCRWIRSRYRLNARIYEGAPLASVTREISPTCMIMASVSPEIATPRQPNHRRGGHLVLIHGADAGHIWFHNPSGIPPFQCDANLAIDHAERFHAGRGLLINFGEGANVPPRPDQLLTGPA</sequence>
<dbReference type="EMBL" id="QAID01000043">
    <property type="protein sequence ID" value="MDN4579685.1"/>
    <property type="molecule type" value="Genomic_DNA"/>
</dbReference>
<name>A0AAW7MN62_9BURK</name>
<keyword evidence="4" id="KW-1185">Reference proteome</keyword>
<organism evidence="2 5">
    <name type="scientific">Pandoraea cepalis</name>
    <dbReference type="NCBI Taxonomy" id="2508294"/>
    <lineage>
        <taxon>Bacteria</taxon>
        <taxon>Pseudomonadati</taxon>
        <taxon>Pseudomonadota</taxon>
        <taxon>Betaproteobacteria</taxon>
        <taxon>Burkholderiales</taxon>
        <taxon>Burkholderiaceae</taxon>
        <taxon>Pandoraea</taxon>
    </lineage>
</organism>
<evidence type="ECO:0000313" key="2">
    <source>
        <dbReference type="EMBL" id="MDN4574182.1"/>
    </source>
</evidence>
<dbReference type="EMBL" id="QAIC01000040">
    <property type="protein sequence ID" value="MDN4574182.1"/>
    <property type="molecule type" value="Genomic_DNA"/>
</dbReference>
<reference evidence="2" key="1">
    <citation type="submission" date="2018-04" db="EMBL/GenBank/DDBJ databases">
        <authorList>
            <person name="Jy Z."/>
        </authorList>
    </citation>
    <scope>NUCLEOTIDE SEQUENCE</scope>
    <source>
        <strain evidence="3">AS13</strain>
        <strain evidence="2">LA18</strain>
    </source>
</reference>
<protein>
    <recommendedName>
        <fullName evidence="1">Peptidase C39-like domain-containing protein</fullName>
    </recommendedName>
</protein>
<dbReference type="Proteomes" id="UP001172788">
    <property type="component" value="Unassembled WGS sequence"/>
</dbReference>